<accession>A0A0F9WR40</accession>
<sequence length="413" mass="46897">MGPSALFDKSFLQSLSVDESVWFDHFFLANISPLFYIETLADLDKEMSRGRTAEQVVGNIAEKAPQMSGTPNMSHLELLLASLMGYPVSMTNRPVVGGGRQVESAGKKGVNFDVSPEAKAFNRWQEGEYQELEREFAKSWRAQIKSMTFEGSAEYARKLGVDISACKNMNDAVIAAHQIINQTDKPYELIGFIVNSVGIPREYHQQLVKRYQMSRFPPLVRFAPYAAHVIKVEIFFHICVSRGFISADRPSNKIDIAYLHYLPFCNVFISGDKLHRSTAELFINENQKFVWGPDLKKDLGKLNENYMKLPQEVKDKGVLSFASKPPLEGDYLTAELWDLIGTSWRKNGTDTIAITQENNDKILEHVRQFTDAPTLPPDAMFDPLDELDSVSLQRSIRRKRGSWYQVPKDLKDD</sequence>
<evidence type="ECO:0000313" key="1">
    <source>
        <dbReference type="EMBL" id="KKN81223.1"/>
    </source>
</evidence>
<name>A0A0F9WR40_9ZZZZ</name>
<proteinExistence type="predicted"/>
<organism evidence="1">
    <name type="scientific">marine sediment metagenome</name>
    <dbReference type="NCBI Taxonomy" id="412755"/>
    <lineage>
        <taxon>unclassified sequences</taxon>
        <taxon>metagenomes</taxon>
        <taxon>ecological metagenomes</taxon>
    </lineage>
</organism>
<dbReference type="EMBL" id="LAZR01000218">
    <property type="protein sequence ID" value="KKN81223.1"/>
    <property type="molecule type" value="Genomic_DNA"/>
</dbReference>
<gene>
    <name evidence="1" type="ORF">LCGC14_0321770</name>
</gene>
<comment type="caution">
    <text evidence="1">The sequence shown here is derived from an EMBL/GenBank/DDBJ whole genome shotgun (WGS) entry which is preliminary data.</text>
</comment>
<dbReference type="AlphaFoldDB" id="A0A0F9WR40"/>
<reference evidence="1" key="1">
    <citation type="journal article" date="2015" name="Nature">
        <title>Complex archaea that bridge the gap between prokaryotes and eukaryotes.</title>
        <authorList>
            <person name="Spang A."/>
            <person name="Saw J.H."/>
            <person name="Jorgensen S.L."/>
            <person name="Zaremba-Niedzwiedzka K."/>
            <person name="Martijn J."/>
            <person name="Lind A.E."/>
            <person name="van Eijk R."/>
            <person name="Schleper C."/>
            <person name="Guy L."/>
            <person name="Ettema T.J."/>
        </authorList>
    </citation>
    <scope>NUCLEOTIDE SEQUENCE</scope>
</reference>
<protein>
    <submittedName>
        <fullName evidence="1">Uncharacterized protein</fullName>
    </submittedName>
</protein>